<dbReference type="InterPro" id="IPR045090">
    <property type="entry name" value="Pept_M3A_M3B"/>
</dbReference>
<dbReference type="GO" id="GO:0046872">
    <property type="term" value="F:metal ion binding"/>
    <property type="evidence" value="ECO:0007669"/>
    <property type="project" value="UniProtKB-UniRule"/>
</dbReference>
<dbReference type="InterPro" id="IPR024077">
    <property type="entry name" value="Neurolysin/TOP_dom2"/>
</dbReference>
<dbReference type="InterPro" id="IPR001567">
    <property type="entry name" value="Pept_M3A_M3B_dom"/>
</dbReference>
<evidence type="ECO:0000256" key="10">
    <source>
        <dbReference type="RuleBase" id="RU003435"/>
    </source>
</evidence>
<evidence type="ECO:0000256" key="1">
    <source>
        <dbReference type="ARBA" id="ARBA00004173"/>
    </source>
</evidence>
<dbReference type="GO" id="GO:0006627">
    <property type="term" value="P:protein processing involved in protein targeting to mitochondrion"/>
    <property type="evidence" value="ECO:0007669"/>
    <property type="project" value="TreeGrafter"/>
</dbReference>
<evidence type="ECO:0000259" key="11">
    <source>
        <dbReference type="Pfam" id="PF01432"/>
    </source>
</evidence>
<dbReference type="PANTHER" id="PTHR11804">
    <property type="entry name" value="PROTEASE M3 THIMET OLIGOPEPTIDASE-RELATED"/>
    <property type="match status" value="1"/>
</dbReference>
<evidence type="ECO:0000313" key="13">
    <source>
        <dbReference type="Proteomes" id="UP001075354"/>
    </source>
</evidence>
<evidence type="ECO:0000256" key="2">
    <source>
        <dbReference type="ARBA" id="ARBA00006040"/>
    </source>
</evidence>
<dbReference type="PANTHER" id="PTHR11804:SF79">
    <property type="entry name" value="MITOCHONDRIAL INTERMEDIATE PEPTIDASE"/>
    <property type="match status" value="1"/>
</dbReference>
<evidence type="ECO:0000256" key="6">
    <source>
        <dbReference type="ARBA" id="ARBA00022833"/>
    </source>
</evidence>
<dbReference type="Proteomes" id="UP001075354">
    <property type="component" value="Chromosome 1"/>
</dbReference>
<comment type="similarity">
    <text evidence="2 10">Belongs to the peptidase M3 family.</text>
</comment>
<dbReference type="EMBL" id="JAPTSV010000001">
    <property type="protein sequence ID" value="KAJ1531538.1"/>
    <property type="molecule type" value="Genomic_DNA"/>
</dbReference>
<reference evidence="12" key="1">
    <citation type="submission" date="2022-12" db="EMBL/GenBank/DDBJ databases">
        <title>Chromosome-level genome assembly of the bean flower thrips Megalurothrips usitatus.</title>
        <authorList>
            <person name="Ma L."/>
            <person name="Liu Q."/>
            <person name="Li H."/>
            <person name="Cai W."/>
        </authorList>
    </citation>
    <scope>NUCLEOTIDE SEQUENCE</scope>
    <source>
        <strain evidence="12">Cailab_2022a</strain>
    </source>
</reference>
<accession>A0AAV7XXR7</accession>
<keyword evidence="5 10" id="KW-0378">Hydrolase</keyword>
<dbReference type="AlphaFoldDB" id="A0AAV7XXR7"/>
<keyword evidence="7" id="KW-0809">Transit peptide</keyword>
<keyword evidence="8 10" id="KW-0482">Metalloprotease</keyword>
<dbReference type="GO" id="GO:0006518">
    <property type="term" value="P:peptide metabolic process"/>
    <property type="evidence" value="ECO:0007669"/>
    <property type="project" value="TreeGrafter"/>
</dbReference>
<name>A0AAV7XXR7_9NEOP</name>
<proteinExistence type="inferred from homology"/>
<dbReference type="InterPro" id="IPR024079">
    <property type="entry name" value="MetalloPept_cat_dom_sf"/>
</dbReference>
<sequence>MQCTISRSIKRLGCLTNVAAHRSVTTLSPLATTFNSRPSRRLNLSSALQRDAGLFCLELLQQPDGFQTMKEQAMFDTRRLLKETCDPNRTRKMVVVFDELSDSLCKVADLAEFIRLAHPKEAFSQAAEDACININSIVEHLNTNRELYQAIRSVCDSGDTCPTTEVDEHVARLFLFDFEQSGIHLEENERQRVVRLNDDILQKGQKFMAGTALPRAVHRKLLPQNIQHLFSISGDQVLVAGLYGDSPNCTAREWAYRVFLYPDEQQELLLRELLSARHELARTCGFPSYAHRAVKGSTVENPEVVQNFLQILAEKLRPHSEKDLDVMRSMKKAEVGSSCDIFPWDTLYYTRKIKREWLQAPSSDFSPFFSLGNCMEGLNLLVNALYGIQLKTVDMMPGEAWTQDVYKLEVVHENEGLLGHIYCDFYQRTGKPNQDCHFTIRGGKVLPDGSYQNPVVVLMLNFPAPKWSSPSLLSPGMVDNLFHEMGHALHSMMARTQYQHVTGTRCPTDFAEVPSVLMEYFAADPRVLSLFARHFQTQEPMPADMLERLCASKHLFAASEMQLQVFYSALDQKYHSENPLGPTGNTSDVIASLQEEYYNIPYIPKTAWQLRFSHLVSYGAKYYSYLVSRAIASWIWQDYFQDDPLSRSKGEQYRQECLAHGGGKAPHLLVSDYLKKEVTANQLAASLLQDLDSRNNFIKDRCQNKIKCPS</sequence>
<evidence type="ECO:0000313" key="12">
    <source>
        <dbReference type="EMBL" id="KAJ1531539.1"/>
    </source>
</evidence>
<evidence type="ECO:0000256" key="4">
    <source>
        <dbReference type="ARBA" id="ARBA00022723"/>
    </source>
</evidence>
<evidence type="ECO:0000256" key="7">
    <source>
        <dbReference type="ARBA" id="ARBA00022946"/>
    </source>
</evidence>
<evidence type="ECO:0000256" key="8">
    <source>
        <dbReference type="ARBA" id="ARBA00023049"/>
    </source>
</evidence>
<evidence type="ECO:0000256" key="9">
    <source>
        <dbReference type="ARBA" id="ARBA00023128"/>
    </source>
</evidence>
<gene>
    <name evidence="12" type="ORF">ONE63_000213</name>
</gene>
<dbReference type="GO" id="GO:0005739">
    <property type="term" value="C:mitochondrion"/>
    <property type="evidence" value="ECO:0007669"/>
    <property type="project" value="UniProtKB-SubCell"/>
</dbReference>
<keyword evidence="13" id="KW-1185">Reference proteome</keyword>
<keyword evidence="9" id="KW-0496">Mitochondrion</keyword>
<dbReference type="Gene3D" id="3.40.390.10">
    <property type="entry name" value="Collagenase (Catalytic Domain)"/>
    <property type="match status" value="1"/>
</dbReference>
<dbReference type="GO" id="GO:0004222">
    <property type="term" value="F:metalloendopeptidase activity"/>
    <property type="evidence" value="ECO:0007669"/>
    <property type="project" value="InterPro"/>
</dbReference>
<dbReference type="SUPFAM" id="SSF55486">
    <property type="entry name" value="Metalloproteases ('zincins'), catalytic domain"/>
    <property type="match status" value="1"/>
</dbReference>
<feature type="domain" description="Peptidase M3A/M3B catalytic" evidence="11">
    <location>
        <begin position="245"/>
        <end position="684"/>
    </location>
</feature>
<evidence type="ECO:0000256" key="3">
    <source>
        <dbReference type="ARBA" id="ARBA00022670"/>
    </source>
</evidence>
<comment type="cofactor">
    <cofactor evidence="10">
        <name>Zn(2+)</name>
        <dbReference type="ChEBI" id="CHEBI:29105"/>
    </cofactor>
    <text evidence="10">Binds 1 zinc ion.</text>
</comment>
<organism evidence="12 13">
    <name type="scientific">Megalurothrips usitatus</name>
    <name type="common">bean blossom thrips</name>
    <dbReference type="NCBI Taxonomy" id="439358"/>
    <lineage>
        <taxon>Eukaryota</taxon>
        <taxon>Metazoa</taxon>
        <taxon>Ecdysozoa</taxon>
        <taxon>Arthropoda</taxon>
        <taxon>Hexapoda</taxon>
        <taxon>Insecta</taxon>
        <taxon>Pterygota</taxon>
        <taxon>Neoptera</taxon>
        <taxon>Paraneoptera</taxon>
        <taxon>Thysanoptera</taxon>
        <taxon>Terebrantia</taxon>
        <taxon>Thripoidea</taxon>
        <taxon>Thripidae</taxon>
        <taxon>Megalurothrips</taxon>
    </lineage>
</organism>
<dbReference type="EMBL" id="JAPTSV010000001">
    <property type="protein sequence ID" value="KAJ1531539.1"/>
    <property type="molecule type" value="Genomic_DNA"/>
</dbReference>
<dbReference type="Pfam" id="PF01432">
    <property type="entry name" value="Peptidase_M3"/>
    <property type="match status" value="1"/>
</dbReference>
<keyword evidence="6 10" id="KW-0862">Zinc</keyword>
<evidence type="ECO:0000256" key="5">
    <source>
        <dbReference type="ARBA" id="ARBA00022801"/>
    </source>
</evidence>
<dbReference type="CDD" id="cd06457">
    <property type="entry name" value="M3A_MIP"/>
    <property type="match status" value="1"/>
</dbReference>
<comment type="subcellular location">
    <subcellularLocation>
        <location evidence="1">Mitochondrion</location>
    </subcellularLocation>
</comment>
<keyword evidence="3 10" id="KW-0645">Protease</keyword>
<dbReference type="InterPro" id="IPR033851">
    <property type="entry name" value="M3A_MIP"/>
</dbReference>
<comment type="caution">
    <text evidence="12">The sequence shown here is derived from an EMBL/GenBank/DDBJ whole genome shotgun (WGS) entry which is preliminary data.</text>
</comment>
<dbReference type="FunFam" id="3.40.390.10:FF:000013">
    <property type="entry name" value="Mitochondrial intermediate peptidase"/>
    <property type="match status" value="1"/>
</dbReference>
<dbReference type="Gene3D" id="1.10.1370.10">
    <property type="entry name" value="Neurolysin, domain 3"/>
    <property type="match status" value="1"/>
</dbReference>
<keyword evidence="4 10" id="KW-0479">Metal-binding</keyword>
<protein>
    <recommendedName>
        <fullName evidence="11">Peptidase M3A/M3B catalytic domain-containing protein</fullName>
    </recommendedName>
</protein>